<proteinExistence type="predicted"/>
<organism evidence="1">
    <name type="scientific">viral metagenome</name>
    <dbReference type="NCBI Taxonomy" id="1070528"/>
    <lineage>
        <taxon>unclassified sequences</taxon>
        <taxon>metagenomes</taxon>
        <taxon>organismal metagenomes</taxon>
    </lineage>
</organism>
<accession>A0A6C0IE39</accession>
<reference evidence="1" key="1">
    <citation type="journal article" date="2020" name="Nature">
        <title>Giant virus diversity and host interactions through global metagenomics.</title>
        <authorList>
            <person name="Schulz F."/>
            <person name="Roux S."/>
            <person name="Paez-Espino D."/>
            <person name="Jungbluth S."/>
            <person name="Walsh D.A."/>
            <person name="Denef V.J."/>
            <person name="McMahon K.D."/>
            <person name="Konstantinidis K.T."/>
            <person name="Eloe-Fadrosh E.A."/>
            <person name="Kyrpides N.C."/>
            <person name="Woyke T."/>
        </authorList>
    </citation>
    <scope>NUCLEOTIDE SEQUENCE</scope>
    <source>
        <strain evidence="1">GVMAG-M-3300023184-77</strain>
    </source>
</reference>
<dbReference type="EMBL" id="MN740165">
    <property type="protein sequence ID" value="QHT91381.1"/>
    <property type="molecule type" value="Genomic_DNA"/>
</dbReference>
<evidence type="ECO:0008006" key="2">
    <source>
        <dbReference type="Google" id="ProtNLM"/>
    </source>
</evidence>
<dbReference type="InterPro" id="IPR036188">
    <property type="entry name" value="FAD/NAD-bd_sf"/>
</dbReference>
<dbReference type="InterPro" id="IPR053275">
    <property type="entry name" value="Agnestin_monoxygenase"/>
</dbReference>
<dbReference type="PANTHER" id="PTHR38688">
    <property type="entry name" value="PYR_REDOX_2 DOMAIN-CONTAINING PROTEIN"/>
    <property type="match status" value="1"/>
</dbReference>
<protein>
    <recommendedName>
        <fullName evidence="2">FAD/NAD(P)-binding domain-containing protein</fullName>
    </recommendedName>
</protein>
<dbReference type="Gene3D" id="3.50.50.60">
    <property type="entry name" value="FAD/NAD(P)-binding domain"/>
    <property type="match status" value="1"/>
</dbReference>
<dbReference type="PANTHER" id="PTHR38688:SF1">
    <property type="entry name" value="FAD_NAD(P)-BINDING DOMAIN-CONTAINING PROTEIN"/>
    <property type="match status" value="1"/>
</dbReference>
<dbReference type="AlphaFoldDB" id="A0A6C0IE39"/>
<evidence type="ECO:0000313" key="1">
    <source>
        <dbReference type="EMBL" id="QHT91381.1"/>
    </source>
</evidence>
<dbReference type="SUPFAM" id="SSF51905">
    <property type="entry name" value="FAD/NAD(P)-binding domain"/>
    <property type="match status" value="1"/>
</dbReference>
<name>A0A6C0IE39_9ZZZZ</name>
<sequence>MYDILIIGGGVTGLLAYAAFEKEVSNIAIIDPYFDGGDLIQKYGSIQSNTPLSKTVNALKLLDPLYQYNGEYPEDKTAPLFIHTQLIQDFVKPKDCIQDFVESLSFENKIWSVKTKDNIYLTKVILLCQGSNSKILNCGIPTIRLEDALNKDSLKKFVKPNDIVLVFGTSHSGTLVLQNLEDLKIVTTAIHKSVKPFLFAKDGEYDGIKEDAEFIAEKILNNEFSYVKLLHLQELDKLIKISKKATKVIYAIGFKARSIQITYNNEVKDSSLYDKKTGSILGCEGLWGFGIAYPSSAPDDIHIDVGIISFVEHILKQLKNINNL</sequence>